<dbReference type="PANTHER" id="PTHR43301:SF3">
    <property type="entry name" value="ARABINAN ENDO-1,5-ALPHA-L-ARABINOSIDASE A-RELATED"/>
    <property type="match status" value="1"/>
</dbReference>
<evidence type="ECO:0000259" key="9">
    <source>
        <dbReference type="Pfam" id="PF16369"/>
    </source>
</evidence>
<accession>A0A1I4MVA3</accession>
<dbReference type="SUPFAM" id="SSF75005">
    <property type="entry name" value="Arabinanase/levansucrase/invertase"/>
    <property type="match status" value="1"/>
</dbReference>
<evidence type="ECO:0000256" key="5">
    <source>
        <dbReference type="PIRSR" id="PIRSR606710-1"/>
    </source>
</evidence>
<keyword evidence="3 7" id="KW-0378">Hydrolase</keyword>
<dbReference type="EMBL" id="FOTY01000013">
    <property type="protein sequence ID" value="SFM07128.1"/>
    <property type="molecule type" value="Genomic_DNA"/>
</dbReference>
<evidence type="ECO:0000256" key="8">
    <source>
        <dbReference type="SAM" id="MobiDB-lite"/>
    </source>
</evidence>
<dbReference type="Pfam" id="PF04616">
    <property type="entry name" value="Glyco_hydro_43"/>
    <property type="match status" value="1"/>
</dbReference>
<dbReference type="RefSeq" id="WP_322787880.1">
    <property type="nucleotide sequence ID" value="NZ_FOTY01000013.1"/>
</dbReference>
<evidence type="ECO:0000256" key="7">
    <source>
        <dbReference type="RuleBase" id="RU361187"/>
    </source>
</evidence>
<dbReference type="InterPro" id="IPR006710">
    <property type="entry name" value="Glyco_hydro_43"/>
</dbReference>
<feature type="site" description="Important for catalytic activity, responsible for pKa modulation of the active site Glu and correct orientation of both the proton donor and substrate" evidence="6">
    <location>
        <position position="245"/>
    </location>
</feature>
<dbReference type="InterPro" id="IPR032291">
    <property type="entry name" value="Abn2_C"/>
</dbReference>
<dbReference type="Proteomes" id="UP000199668">
    <property type="component" value="Unassembled WGS sequence"/>
</dbReference>
<proteinExistence type="inferred from homology"/>
<feature type="active site" description="Proton donor" evidence="5">
    <location>
        <position position="311"/>
    </location>
</feature>
<feature type="domain" description="Extracellular endo-alpha-(1-&gt;5)-L-arabinanase C-terminal" evidence="9">
    <location>
        <begin position="444"/>
        <end position="547"/>
    </location>
</feature>
<dbReference type="GO" id="GO:0004553">
    <property type="term" value="F:hydrolase activity, hydrolyzing O-glycosyl compounds"/>
    <property type="evidence" value="ECO:0007669"/>
    <property type="project" value="InterPro"/>
</dbReference>
<name>A0A1I4MVA3_9BACI</name>
<dbReference type="STRING" id="266892.SAMN04488054_11380"/>
<evidence type="ECO:0000256" key="2">
    <source>
        <dbReference type="ARBA" id="ARBA00009865"/>
    </source>
</evidence>
<keyword evidence="11" id="KW-1185">Reference proteome</keyword>
<keyword evidence="4 7" id="KW-0326">Glycosidase</keyword>
<comment type="similarity">
    <text evidence="2 7">Belongs to the glycosyl hydrolase 43 family.</text>
</comment>
<dbReference type="Pfam" id="PF16369">
    <property type="entry name" value="GH43_C"/>
    <property type="match status" value="1"/>
</dbReference>
<gene>
    <name evidence="10" type="ORF">SAMN04488054_11380</name>
</gene>
<evidence type="ECO:0000256" key="6">
    <source>
        <dbReference type="PIRSR" id="PIRSR606710-2"/>
    </source>
</evidence>
<feature type="active site" description="Proton acceptor" evidence="5">
    <location>
        <position position="62"/>
    </location>
</feature>
<evidence type="ECO:0000256" key="3">
    <source>
        <dbReference type="ARBA" id="ARBA00022801"/>
    </source>
</evidence>
<dbReference type="AlphaFoldDB" id="A0A1I4MVA3"/>
<protein>
    <submittedName>
        <fullName evidence="10">Beta-xylosidase</fullName>
    </submittedName>
</protein>
<comment type="pathway">
    <text evidence="1">Glycan metabolism; L-arabinan degradation.</text>
</comment>
<dbReference type="InterPro" id="IPR050727">
    <property type="entry name" value="GH43_arabinanases"/>
</dbReference>
<feature type="region of interest" description="Disordered" evidence="8">
    <location>
        <begin position="35"/>
        <end position="54"/>
    </location>
</feature>
<evidence type="ECO:0000313" key="10">
    <source>
        <dbReference type="EMBL" id="SFM07128.1"/>
    </source>
</evidence>
<dbReference type="Gene3D" id="2.40.128.10">
    <property type="match status" value="1"/>
</dbReference>
<sequence length="554" mass="62826">MESRKVLKRMMLSTLAVVFIGVVFWIAITSDKEETTVESNESAENDNKKDEEPNFSEVAVHDPSIIKEEDTFYIFGTHIEAAKSKDLMNWESFTNGYETPNNSLYGDLSANLSESFEWAGEDDADSQGGFAVWAPEIFWNEDYVNDDGSTGAYMIYYSASSTYIRSAIGYAVSKDIEGPYEYVDTIVYSGFTEQEDYDENSDVNKKWTNTNIPDLVDEGDVSEVNPSWFNEDGSYNNTMYPNAIDANVFYDKDGTLWMSYGSWSGGIFLHELNKETGGVIRPEKDGETEDGRMIDRYFGTKISGGYGKSGEGPYIVYDEESKYYFLYKTYGWLGSDGEYNMRVFRSESPEGPFVDAQGNPAVLPEDTDNAPFGNKLMGHYEFKSTSDDASLGYFSPGHNSVYVDPDTNQQYLVFHTRFPDSGEKFEVRVHPLYMNENDWPMAAPYRYSGESLEEVSEENVVGDYKFINHKKDNTDEVKSSSEITLHDNYEVSGEIEGTWELLNENEVRVTVDDETYSGVFVKQWDPLEEQNVWTFTAASDQGITIWGSRTSALK</sequence>
<organism evidence="10 11">
    <name type="scientific">Salibacterium qingdaonense</name>
    <dbReference type="NCBI Taxonomy" id="266892"/>
    <lineage>
        <taxon>Bacteria</taxon>
        <taxon>Bacillati</taxon>
        <taxon>Bacillota</taxon>
        <taxon>Bacilli</taxon>
        <taxon>Bacillales</taxon>
        <taxon>Bacillaceae</taxon>
    </lineage>
</organism>
<evidence type="ECO:0000256" key="1">
    <source>
        <dbReference type="ARBA" id="ARBA00004834"/>
    </source>
</evidence>
<evidence type="ECO:0000313" key="11">
    <source>
        <dbReference type="Proteomes" id="UP000199668"/>
    </source>
</evidence>
<dbReference type="GO" id="GO:0005975">
    <property type="term" value="P:carbohydrate metabolic process"/>
    <property type="evidence" value="ECO:0007669"/>
    <property type="project" value="InterPro"/>
</dbReference>
<dbReference type="CDD" id="cd18832">
    <property type="entry name" value="GH43_GsAbnA-like"/>
    <property type="match status" value="1"/>
</dbReference>
<dbReference type="PANTHER" id="PTHR43301">
    <property type="entry name" value="ARABINAN ENDO-1,5-ALPHA-L-ARABINOSIDASE"/>
    <property type="match status" value="1"/>
</dbReference>
<dbReference type="InterPro" id="IPR023296">
    <property type="entry name" value="Glyco_hydro_beta-prop_sf"/>
</dbReference>
<evidence type="ECO:0000256" key="4">
    <source>
        <dbReference type="ARBA" id="ARBA00023295"/>
    </source>
</evidence>
<dbReference type="Gene3D" id="2.115.10.20">
    <property type="entry name" value="Glycosyl hydrolase domain, family 43"/>
    <property type="match status" value="1"/>
</dbReference>
<reference evidence="10 11" key="1">
    <citation type="submission" date="2016-10" db="EMBL/GenBank/DDBJ databases">
        <authorList>
            <person name="de Groot N.N."/>
        </authorList>
    </citation>
    <scope>NUCLEOTIDE SEQUENCE [LARGE SCALE GENOMIC DNA]</scope>
    <source>
        <strain evidence="10 11">CGMCC 1.6134</strain>
    </source>
</reference>